<feature type="binding site" evidence="7">
    <location>
        <position position="87"/>
    </location>
    <ligand>
        <name>Mg(2+)</name>
        <dbReference type="ChEBI" id="CHEBI:18420"/>
        <label>1</label>
        <note>catalytic</note>
    </ligand>
</feature>
<dbReference type="FunFam" id="3.40.190.80:FF:000012">
    <property type="entry name" value="Inositol-1-monophosphatase"/>
    <property type="match status" value="1"/>
</dbReference>
<dbReference type="PANTHER" id="PTHR20854">
    <property type="entry name" value="INOSITOL MONOPHOSPHATASE"/>
    <property type="match status" value="1"/>
</dbReference>
<dbReference type="GO" id="GO:0046854">
    <property type="term" value="P:phosphatidylinositol phosphate biosynthetic process"/>
    <property type="evidence" value="ECO:0007669"/>
    <property type="project" value="InterPro"/>
</dbReference>
<feature type="binding site" evidence="7">
    <location>
        <position position="237"/>
    </location>
    <ligand>
        <name>Mg(2+)</name>
        <dbReference type="ChEBI" id="CHEBI:18420"/>
        <label>1</label>
        <note>catalytic</note>
    </ligand>
</feature>
<comment type="similarity">
    <text evidence="3 8">Belongs to the inositol monophosphatase superfamily.</text>
</comment>
<evidence type="ECO:0000256" key="6">
    <source>
        <dbReference type="ARBA" id="ARBA00022842"/>
    </source>
</evidence>
<dbReference type="PANTHER" id="PTHR20854:SF4">
    <property type="entry name" value="INOSITOL-1-MONOPHOSPHATASE-RELATED"/>
    <property type="match status" value="1"/>
</dbReference>
<reference evidence="9" key="1">
    <citation type="submission" date="2014-02" db="EMBL/GenBank/DDBJ databases">
        <authorList>
            <person name="Genoscope - CEA"/>
        </authorList>
    </citation>
    <scope>NUCLEOTIDE SEQUENCE</scope>
    <source>
        <strain evidence="9">LS3</strain>
    </source>
</reference>
<proteinExistence type="inferred from homology"/>
<dbReference type="GO" id="GO:0008934">
    <property type="term" value="F:inositol monophosphate 1-phosphatase activity"/>
    <property type="evidence" value="ECO:0007669"/>
    <property type="project" value="InterPro"/>
</dbReference>
<dbReference type="InterPro" id="IPR033942">
    <property type="entry name" value="IMPase"/>
</dbReference>
<dbReference type="FunFam" id="3.30.540.10:FF:000004">
    <property type="entry name" value="Inositol-1-monophosphatase"/>
    <property type="match status" value="1"/>
</dbReference>
<gene>
    <name evidence="9" type="ORF">GNLVRS02_ARAD1A18436g</name>
</gene>
<feature type="binding site" evidence="7">
    <location>
        <position position="89"/>
    </location>
    <ligand>
        <name>Mg(2+)</name>
        <dbReference type="ChEBI" id="CHEBI:18420"/>
        <label>1</label>
        <note>catalytic</note>
    </ligand>
</feature>
<evidence type="ECO:0000256" key="8">
    <source>
        <dbReference type="RuleBase" id="RU364068"/>
    </source>
</evidence>
<dbReference type="InterPro" id="IPR000760">
    <property type="entry name" value="Inositol_monophosphatase-like"/>
</dbReference>
<sequence length="295" mass="31883">MVDLEAVRDSLVKVALEAGNLIREKTGKVEFDDKKNAIDLVTEIDKAVEALVSSSLRDQFPDYEFMGEESYVPGQTVLTDAPTFIVDPIDGTTNFVHGFPFSCISLGFAIDKRPAVGVVHNPSTGDMYTAIKGKGAYLVKGATVHHQGKPEPVKLPIVKPQKLTLKGSLIAVEWGVDRAGNNFQVKTDTFKSLAAEEGDGGAFVQGFRSMGSAALNICNVAAGLVDSYWEGGCYAWDVCAGWIILEEAGGRMVSGNAGEWDPAVDSRVYFAVRGGESSDQYIKDFWSHIKGTLEY</sequence>
<dbReference type="UniPathway" id="UPA00823">
    <property type="reaction ID" value="UER00788"/>
</dbReference>
<comment type="cofactor">
    <cofactor evidence="2 7 8">
        <name>Mg(2+)</name>
        <dbReference type="ChEBI" id="CHEBI:18420"/>
    </cofactor>
</comment>
<dbReference type="AlphaFoldDB" id="A0A060SYN8"/>
<protein>
    <recommendedName>
        <fullName evidence="8">Inositol-1-monophosphatase</fullName>
        <ecNumber evidence="8">3.1.3.25</ecNumber>
    </recommendedName>
</protein>
<name>A0A060SYN8_BLAAD</name>
<feature type="binding site" evidence="7">
    <location>
        <position position="68"/>
    </location>
    <ligand>
        <name>Mg(2+)</name>
        <dbReference type="ChEBI" id="CHEBI:18420"/>
        <label>1</label>
        <note>catalytic</note>
    </ligand>
</feature>
<dbReference type="InterPro" id="IPR020550">
    <property type="entry name" value="Inositol_monophosphatase_CS"/>
</dbReference>
<dbReference type="GO" id="GO:0006021">
    <property type="term" value="P:inositol biosynthetic process"/>
    <property type="evidence" value="ECO:0007669"/>
    <property type="project" value="UniProtKB-UniPathway"/>
</dbReference>
<comment type="pathway">
    <text evidence="8">Polyol metabolism; myo-inositol biosynthesis; myo-inositol from D-glucose 6-phosphate: step 2/2.</text>
</comment>
<keyword evidence="5 8" id="KW-0378">Hydrolase</keyword>
<dbReference type="GO" id="GO:0046872">
    <property type="term" value="F:metal ion binding"/>
    <property type="evidence" value="ECO:0007669"/>
    <property type="project" value="UniProtKB-KW"/>
</dbReference>
<dbReference type="PRINTS" id="PR00377">
    <property type="entry name" value="IMPHPHTASES"/>
</dbReference>
<reference evidence="9" key="2">
    <citation type="submission" date="2014-06" db="EMBL/GenBank/DDBJ databases">
        <title>The complete genome of Blastobotrys (Arxula) adeninivorans LS3 - a yeast of biotechnological interest.</title>
        <authorList>
            <person name="Kunze G."/>
            <person name="Gaillardin C."/>
            <person name="Czernicka M."/>
            <person name="Durrens P."/>
            <person name="Martin T."/>
            <person name="Boer E."/>
            <person name="Gabaldon T."/>
            <person name="Cruz J."/>
            <person name="Talla E."/>
            <person name="Marck C."/>
            <person name="Goffeau A."/>
            <person name="Barbe V."/>
            <person name="Baret P."/>
            <person name="Baronian K."/>
            <person name="Beier S."/>
            <person name="Bleykasten C."/>
            <person name="Bode R."/>
            <person name="Casaregola S."/>
            <person name="Despons L."/>
            <person name="Fairhead C."/>
            <person name="Giersberg M."/>
            <person name="Gierski P."/>
            <person name="Hahnel U."/>
            <person name="Hartmann A."/>
            <person name="Jankowska D."/>
            <person name="Jubin C."/>
            <person name="Jung P."/>
            <person name="Lafontaine I."/>
            <person name="Leh-Louis V."/>
            <person name="Lemaire M."/>
            <person name="Marcet-Houben M."/>
            <person name="Mascher M."/>
            <person name="Morel G."/>
            <person name="Richard G.-F."/>
            <person name="Riechen J."/>
            <person name="Sacerdot C."/>
            <person name="Sarkar A."/>
            <person name="Savel G."/>
            <person name="Schacherer J."/>
            <person name="Sherman D."/>
            <person name="Straub M.-L."/>
            <person name="Stein N."/>
            <person name="Thierry A."/>
            <person name="Trautwein-Schult A."/>
            <person name="Westhof E."/>
            <person name="Worch S."/>
            <person name="Dujon B."/>
            <person name="Souciet J.-L."/>
            <person name="Wincker P."/>
            <person name="Scholz U."/>
            <person name="Neuveglise N."/>
        </authorList>
    </citation>
    <scope>NUCLEOTIDE SEQUENCE</scope>
    <source>
        <strain evidence="9">LS3</strain>
    </source>
</reference>
<keyword evidence="6 7" id="KW-0460">Magnesium</keyword>
<accession>A0A060SYN8</accession>
<comment type="catalytic activity">
    <reaction evidence="1 8">
        <text>a myo-inositol phosphate + H2O = myo-inositol + phosphate</text>
        <dbReference type="Rhea" id="RHEA:24056"/>
        <dbReference type="ChEBI" id="CHEBI:15377"/>
        <dbReference type="ChEBI" id="CHEBI:17268"/>
        <dbReference type="ChEBI" id="CHEBI:43474"/>
        <dbReference type="ChEBI" id="CHEBI:84139"/>
        <dbReference type="EC" id="3.1.3.25"/>
    </reaction>
</comment>
<dbReference type="EC" id="3.1.3.25" evidence="8"/>
<dbReference type="GO" id="GO:0007165">
    <property type="term" value="P:signal transduction"/>
    <property type="evidence" value="ECO:0007669"/>
    <property type="project" value="TreeGrafter"/>
</dbReference>
<evidence type="ECO:0000256" key="3">
    <source>
        <dbReference type="ARBA" id="ARBA00009759"/>
    </source>
</evidence>
<dbReference type="CDD" id="cd01639">
    <property type="entry name" value="IMPase"/>
    <property type="match status" value="1"/>
</dbReference>
<evidence type="ECO:0000256" key="1">
    <source>
        <dbReference type="ARBA" id="ARBA00001033"/>
    </source>
</evidence>
<dbReference type="PhylomeDB" id="A0A060SYN8"/>
<evidence type="ECO:0000256" key="4">
    <source>
        <dbReference type="ARBA" id="ARBA00022723"/>
    </source>
</evidence>
<evidence type="ECO:0000256" key="2">
    <source>
        <dbReference type="ARBA" id="ARBA00001946"/>
    </source>
</evidence>
<dbReference type="SUPFAM" id="SSF56655">
    <property type="entry name" value="Carbohydrate phosphatase"/>
    <property type="match status" value="1"/>
</dbReference>
<dbReference type="PROSITE" id="PS00630">
    <property type="entry name" value="IMP_2"/>
    <property type="match status" value="1"/>
</dbReference>
<keyword evidence="4 7" id="KW-0479">Metal-binding</keyword>
<dbReference type="EMBL" id="HG937691">
    <property type="protein sequence ID" value="CDP33828.1"/>
    <property type="molecule type" value="Genomic_DNA"/>
</dbReference>
<dbReference type="Gene3D" id="3.40.190.80">
    <property type="match status" value="1"/>
</dbReference>
<dbReference type="Gene3D" id="3.30.540.10">
    <property type="entry name" value="Fructose-1,6-Bisphosphatase, subunit A, domain 1"/>
    <property type="match status" value="1"/>
</dbReference>
<dbReference type="Pfam" id="PF00459">
    <property type="entry name" value="Inositol_P"/>
    <property type="match status" value="1"/>
</dbReference>
<organism evidence="9">
    <name type="scientific">Blastobotrys adeninivorans</name>
    <name type="common">Yeast</name>
    <name type="synonym">Arxula adeninivorans</name>
    <dbReference type="NCBI Taxonomy" id="409370"/>
    <lineage>
        <taxon>Eukaryota</taxon>
        <taxon>Fungi</taxon>
        <taxon>Dikarya</taxon>
        <taxon>Ascomycota</taxon>
        <taxon>Saccharomycotina</taxon>
        <taxon>Dipodascomycetes</taxon>
        <taxon>Dipodascales</taxon>
        <taxon>Trichomonascaceae</taxon>
        <taxon>Blastobotrys</taxon>
    </lineage>
</organism>
<evidence type="ECO:0000256" key="7">
    <source>
        <dbReference type="PIRSR" id="PIRSR600760-2"/>
    </source>
</evidence>
<feature type="binding site" evidence="7">
    <location>
        <position position="90"/>
    </location>
    <ligand>
        <name>Mg(2+)</name>
        <dbReference type="ChEBI" id="CHEBI:18420"/>
        <label>2</label>
    </ligand>
</feature>
<dbReference type="PROSITE" id="PS00629">
    <property type="entry name" value="IMP_1"/>
    <property type="match status" value="1"/>
</dbReference>
<dbReference type="InterPro" id="IPR020583">
    <property type="entry name" value="Inositol_monoP_metal-BS"/>
</dbReference>
<evidence type="ECO:0000313" key="9">
    <source>
        <dbReference type="EMBL" id="CDP33828.1"/>
    </source>
</evidence>
<evidence type="ECO:0000256" key="5">
    <source>
        <dbReference type="ARBA" id="ARBA00022801"/>
    </source>
</evidence>